<keyword evidence="3 6" id="KW-0808">Transferase</keyword>
<dbReference type="InterPro" id="IPR033749">
    <property type="entry name" value="Polyprenyl_synt_CS"/>
</dbReference>
<dbReference type="PROSITE" id="PS00444">
    <property type="entry name" value="POLYPRENYL_SYNTHASE_2"/>
    <property type="match status" value="1"/>
</dbReference>
<dbReference type="InterPro" id="IPR008949">
    <property type="entry name" value="Isoprenoid_synthase_dom_sf"/>
</dbReference>
<dbReference type="SUPFAM" id="SSF48576">
    <property type="entry name" value="Terpenoid synthases"/>
    <property type="match status" value="1"/>
</dbReference>
<dbReference type="Pfam" id="PF00348">
    <property type="entry name" value="polyprenyl_synt"/>
    <property type="match status" value="1"/>
</dbReference>
<evidence type="ECO:0000256" key="1">
    <source>
        <dbReference type="ARBA" id="ARBA00001946"/>
    </source>
</evidence>
<evidence type="ECO:0000256" key="4">
    <source>
        <dbReference type="ARBA" id="ARBA00022723"/>
    </source>
</evidence>
<dbReference type="GO" id="GO:0004659">
    <property type="term" value="F:prenyltransferase activity"/>
    <property type="evidence" value="ECO:0007669"/>
    <property type="project" value="InterPro"/>
</dbReference>
<evidence type="ECO:0000313" key="8">
    <source>
        <dbReference type="Proteomes" id="UP000292346"/>
    </source>
</evidence>
<dbReference type="GO" id="GO:0046872">
    <property type="term" value="F:metal ion binding"/>
    <property type="evidence" value="ECO:0007669"/>
    <property type="project" value="UniProtKB-KW"/>
</dbReference>
<keyword evidence="8" id="KW-1185">Reference proteome</keyword>
<comment type="similarity">
    <text evidence="2 6">Belongs to the FPP/GGPP synthase family.</text>
</comment>
<dbReference type="EMBL" id="SJJZ01000001">
    <property type="protein sequence ID" value="TCC10974.1"/>
    <property type="molecule type" value="Genomic_DNA"/>
</dbReference>
<proteinExistence type="inferred from homology"/>
<dbReference type="Proteomes" id="UP000292346">
    <property type="component" value="Unassembled WGS sequence"/>
</dbReference>
<evidence type="ECO:0000313" key="7">
    <source>
        <dbReference type="EMBL" id="TCC10974.1"/>
    </source>
</evidence>
<dbReference type="PANTHER" id="PTHR12001:SF69">
    <property type="entry name" value="ALL TRANS-POLYPRENYL-DIPHOSPHATE SYNTHASE PDSS1"/>
    <property type="match status" value="1"/>
</dbReference>
<name>A0A4R0HM42_9ACTN</name>
<organism evidence="7 8">
    <name type="scientific">Kribbella soli</name>
    <dbReference type="NCBI Taxonomy" id="1124743"/>
    <lineage>
        <taxon>Bacteria</taxon>
        <taxon>Bacillati</taxon>
        <taxon>Actinomycetota</taxon>
        <taxon>Actinomycetes</taxon>
        <taxon>Propionibacteriales</taxon>
        <taxon>Kribbellaceae</taxon>
        <taxon>Kribbella</taxon>
    </lineage>
</organism>
<keyword evidence="4" id="KW-0479">Metal-binding</keyword>
<dbReference type="PANTHER" id="PTHR12001">
    <property type="entry name" value="GERANYLGERANYL PYROPHOSPHATE SYNTHASE"/>
    <property type="match status" value="1"/>
</dbReference>
<reference evidence="7 8" key="1">
    <citation type="submission" date="2019-02" db="EMBL/GenBank/DDBJ databases">
        <title>Kribbella capetownensis sp. nov. and Kribbella speibonae sp. nov., isolated from soil.</title>
        <authorList>
            <person name="Curtis S.M."/>
            <person name="Norton I."/>
            <person name="Everest G.J."/>
            <person name="Meyers P.R."/>
        </authorList>
    </citation>
    <scope>NUCLEOTIDE SEQUENCE [LARGE SCALE GENOMIC DNA]</scope>
    <source>
        <strain evidence="7 8">KCTC 29219</strain>
    </source>
</reference>
<dbReference type="RefSeq" id="WP_131335363.1">
    <property type="nucleotide sequence ID" value="NZ_SJJZ01000001.1"/>
</dbReference>
<dbReference type="Gene3D" id="1.10.600.10">
    <property type="entry name" value="Farnesyl Diphosphate Synthase"/>
    <property type="match status" value="1"/>
</dbReference>
<evidence type="ECO:0000256" key="2">
    <source>
        <dbReference type="ARBA" id="ARBA00006706"/>
    </source>
</evidence>
<evidence type="ECO:0000256" key="6">
    <source>
        <dbReference type="RuleBase" id="RU004466"/>
    </source>
</evidence>
<dbReference type="SFLD" id="SFLDS00005">
    <property type="entry name" value="Isoprenoid_Synthase_Type_I"/>
    <property type="match status" value="1"/>
</dbReference>
<dbReference type="InterPro" id="IPR000092">
    <property type="entry name" value="Polyprenyl_synt"/>
</dbReference>
<comment type="caution">
    <text evidence="7">The sequence shown here is derived from an EMBL/GenBank/DDBJ whole genome shotgun (WGS) entry which is preliminary data.</text>
</comment>
<dbReference type="GO" id="GO:0008299">
    <property type="term" value="P:isoprenoid biosynthetic process"/>
    <property type="evidence" value="ECO:0007669"/>
    <property type="project" value="InterPro"/>
</dbReference>
<protein>
    <submittedName>
        <fullName evidence="7">Polyprenyl synthetase family protein</fullName>
    </submittedName>
</protein>
<evidence type="ECO:0000256" key="5">
    <source>
        <dbReference type="ARBA" id="ARBA00022842"/>
    </source>
</evidence>
<comment type="cofactor">
    <cofactor evidence="1">
        <name>Mg(2+)</name>
        <dbReference type="ChEBI" id="CHEBI:18420"/>
    </cofactor>
</comment>
<dbReference type="CDD" id="cd00685">
    <property type="entry name" value="Trans_IPPS_HT"/>
    <property type="match status" value="1"/>
</dbReference>
<evidence type="ECO:0000256" key="3">
    <source>
        <dbReference type="ARBA" id="ARBA00022679"/>
    </source>
</evidence>
<dbReference type="SFLD" id="SFLDG01017">
    <property type="entry name" value="Polyprenyl_Transferase_Like"/>
    <property type="match status" value="1"/>
</dbReference>
<dbReference type="OrthoDB" id="4497239at2"/>
<sequence length="340" mass="36305">MSPTPLPAESLGFEFADAALESRVRAGLERVEQALLDATQSEAPFVTAASQHVMLAGGKRFRPLLVLLAAEFGADVSSDDVVKSAVVVELTHVATLHHDDVMDEAVLRRGSSTANARWDNSVAILSGDWLFARASDLVADLGPEAVRIQARTFGRLVEGQIRETMGVGEGQDPLKHYLSVVADKTGSLIATSALFGARYAGASEEIQELLRAFGEEIGVAFQLADDLLDIASESGQSGKTPGTDLREGVPTLPVLIFRAQADPSDATDARLLDLLDSDLSDDARLAETLDLLRSHPAFRQAEDDVRRRAADARKLLATLPEGPGREALDALCDLVATRSV</sequence>
<accession>A0A4R0HM42</accession>
<keyword evidence="5" id="KW-0460">Magnesium</keyword>
<dbReference type="AlphaFoldDB" id="A0A4R0HM42"/>
<gene>
    <name evidence="7" type="ORF">E0H45_06675</name>
</gene>